<dbReference type="Proteomes" id="UP000045039">
    <property type="component" value="Unassembled WGS sequence"/>
</dbReference>
<reference evidence="4" key="1">
    <citation type="submission" date="2015-06" db="EMBL/GenBank/DDBJ databases">
        <authorList>
            <person name="Radhakrishnan Rajesh"/>
            <person name="Underwood Anthony"/>
            <person name="Al-Shahib Ali"/>
        </authorList>
    </citation>
    <scope>NUCLEOTIDE SEQUENCE [LARGE SCALE GENOMIC DNA]</scope>
    <source>
        <strain evidence="4">P19_London_7_VIM_2_05_10</strain>
    </source>
</reference>
<evidence type="ECO:0000313" key="4">
    <source>
        <dbReference type="Proteomes" id="UP000045039"/>
    </source>
</evidence>
<protein>
    <submittedName>
        <fullName evidence="3">Plasmid segregation protein ParM</fullName>
    </submittedName>
</protein>
<sequence length="347" mass="37969">MSKELVRIAAGVDGGCNNIKIYFGNNEKLITRSTASTKPTVAAHLGMAEELDEIVLKINGKTYAVGPKVNDPLDTRFNGYHVSELNLALVCAALVRSKLDLKNTVIDACFGLPLHRFYKTDGTPRADLIEQRIEAWRRPVEVVKGKKKFPKDGIFGDLSGAAEGVGAYLDYRLDEEGNILNEPEGLTVVVDVGGSTTDIAIIEDGNVLFSGLSTSIESGALHLYQRVAELTQQHLDLRIAPSIVKIEDCIRNHSCNFKSGNTSENIRHIVAQERSAVAEEIALTVEQRLTKRLDEVSRILYVGGGAELLGDELKDRKLGSARAIVPEDPQMANARGFYKFAVLQQHS</sequence>
<dbReference type="EMBL" id="CVVU01000245">
    <property type="protein sequence ID" value="CRP80287.1"/>
    <property type="molecule type" value="Genomic_DNA"/>
</dbReference>
<dbReference type="InterPro" id="IPR043129">
    <property type="entry name" value="ATPase_NBD"/>
</dbReference>
<evidence type="ECO:0000259" key="2">
    <source>
        <dbReference type="Pfam" id="PF21522"/>
    </source>
</evidence>
<evidence type="ECO:0000313" key="3">
    <source>
        <dbReference type="EMBL" id="CRP80287.1"/>
    </source>
</evidence>
<dbReference type="RefSeq" id="WP_003148999.1">
    <property type="nucleotide sequence ID" value="NZ_CAADND010000127.1"/>
</dbReference>
<dbReference type="Gene3D" id="3.30.420.40">
    <property type="match status" value="2"/>
</dbReference>
<gene>
    <name evidence="3" type="primary">parM_2</name>
    <name evidence="3" type="ORF">PAERUG_P19_London_7_VIM_2_05_10_05597</name>
</gene>
<dbReference type="InterPro" id="IPR040607">
    <property type="entry name" value="ALP_N"/>
</dbReference>
<proteinExistence type="predicted"/>
<dbReference type="Pfam" id="PF17989">
    <property type="entry name" value="ALP_N"/>
    <property type="match status" value="1"/>
</dbReference>
<dbReference type="InterPro" id="IPR049067">
    <property type="entry name" value="MreB-like_C"/>
</dbReference>
<comment type="caution">
    <text evidence="3">The sequence shown here is derived from an EMBL/GenBank/DDBJ whole genome shotgun (WGS) entry which is preliminary data.</text>
</comment>
<organism evidence="3 4">
    <name type="scientific">Pseudomonas aeruginosa</name>
    <dbReference type="NCBI Taxonomy" id="287"/>
    <lineage>
        <taxon>Bacteria</taxon>
        <taxon>Pseudomonadati</taxon>
        <taxon>Pseudomonadota</taxon>
        <taxon>Gammaproteobacteria</taxon>
        <taxon>Pseudomonadales</taxon>
        <taxon>Pseudomonadaceae</taxon>
        <taxon>Pseudomonas</taxon>
    </lineage>
</organism>
<evidence type="ECO:0000259" key="1">
    <source>
        <dbReference type="Pfam" id="PF17989"/>
    </source>
</evidence>
<dbReference type="Pfam" id="PF21522">
    <property type="entry name" value="MreB-like_C"/>
    <property type="match status" value="1"/>
</dbReference>
<feature type="domain" description="Actin homologue MreB-like C-terminal" evidence="2">
    <location>
        <begin position="189"/>
        <end position="315"/>
    </location>
</feature>
<dbReference type="CDD" id="cd24022">
    <property type="entry name" value="ASKHA_NBD_ParM_R1-like"/>
    <property type="match status" value="1"/>
</dbReference>
<feature type="domain" description="Actin-like protein N-terminal" evidence="1">
    <location>
        <begin position="11"/>
        <end position="119"/>
    </location>
</feature>
<dbReference type="SUPFAM" id="SSF53067">
    <property type="entry name" value="Actin-like ATPase domain"/>
    <property type="match status" value="2"/>
</dbReference>
<accession>A0A9P1VYX3</accession>
<name>A0A9P1VYX3_PSEAI</name>
<dbReference type="InterPro" id="IPR056367">
    <property type="entry name" value="ASKHA_NBD_ParM_R1-like"/>
</dbReference>
<dbReference type="AlphaFoldDB" id="A0A9P1VYX3"/>